<evidence type="ECO:0000313" key="6">
    <source>
        <dbReference type="Proteomes" id="UP000241440"/>
    </source>
</evidence>
<name>A0A0D8R4F9_PHOAN</name>
<evidence type="ECO:0000313" key="1">
    <source>
        <dbReference type="EMBL" id="PQJ62168.1"/>
    </source>
</evidence>
<dbReference type="AlphaFoldDB" id="A0A0D8R4F9"/>
<evidence type="ECO:0000313" key="3">
    <source>
        <dbReference type="EMBL" id="PSX11450.1"/>
    </source>
</evidence>
<keyword evidence="5" id="KW-1185">Reference proteome</keyword>
<gene>
    <name evidence="1" type="ORF">BTO08_18155</name>
    <name evidence="3" type="ORF">C0W27_06965</name>
    <name evidence="2" type="ORF">C0W41_08990</name>
</gene>
<evidence type="ECO:0000313" key="4">
    <source>
        <dbReference type="Proteomes" id="UP000238730"/>
    </source>
</evidence>
<dbReference type="EMBL" id="PYOU01000004">
    <property type="protein sequence ID" value="PSX11450.1"/>
    <property type="molecule type" value="Genomic_DNA"/>
</dbReference>
<reference evidence="1 4" key="1">
    <citation type="submission" date="2016-12" db="EMBL/GenBank/DDBJ databases">
        <title>Diversity of luminous bacteria.</title>
        <authorList>
            <person name="Yoshizawa S."/>
            <person name="Kogure K."/>
        </authorList>
    </citation>
    <scope>NUCLEOTIDE SEQUENCE [LARGE SCALE GENOMIC DNA]</scope>
    <source>
        <strain evidence="1 4">LC1-200</strain>
    </source>
</reference>
<evidence type="ECO:0000313" key="5">
    <source>
        <dbReference type="Proteomes" id="UP000240989"/>
    </source>
</evidence>
<dbReference type="Proteomes" id="UP000240989">
    <property type="component" value="Unassembled WGS sequence"/>
</dbReference>
<dbReference type="RefSeq" id="WP_005365867.1">
    <property type="nucleotide sequence ID" value="NZ_JAKJTG010000022.1"/>
</dbReference>
<dbReference type="EMBL" id="MSCJ01000003">
    <property type="protein sequence ID" value="PQJ62168.1"/>
    <property type="molecule type" value="Genomic_DNA"/>
</dbReference>
<dbReference type="Proteomes" id="UP000238730">
    <property type="component" value="Unassembled WGS sequence"/>
</dbReference>
<accession>A0A0D8R4F9</accession>
<sequence length="127" mass="15207">MTETTFLYQSFYKAEDLFLIHQNENGLEHDLVANYIQSSLSLATWYRKESDFANPLLEELFLRRLFYNLLNTINDATKCPILRRICLNQIHEPLIALKHYYNQSRTGHKHFLLLQKDLKEIQYLNDL</sequence>
<comment type="caution">
    <text evidence="1">The sequence shown here is derived from an EMBL/GenBank/DDBJ whole genome shotgun (WGS) entry which is preliminary data.</text>
</comment>
<proteinExistence type="predicted"/>
<evidence type="ECO:0000313" key="2">
    <source>
        <dbReference type="EMBL" id="PSX08136.1"/>
    </source>
</evidence>
<dbReference type="EMBL" id="PYOY01000003">
    <property type="protein sequence ID" value="PSX08136.1"/>
    <property type="molecule type" value="Genomic_DNA"/>
</dbReference>
<organism evidence="1 4">
    <name type="scientific">Photobacterium angustum</name>
    <dbReference type="NCBI Taxonomy" id="661"/>
    <lineage>
        <taxon>Bacteria</taxon>
        <taxon>Pseudomonadati</taxon>
        <taxon>Pseudomonadota</taxon>
        <taxon>Gammaproteobacteria</taxon>
        <taxon>Vibrionales</taxon>
        <taxon>Vibrionaceae</taxon>
        <taxon>Photobacterium</taxon>
    </lineage>
</organism>
<dbReference type="OrthoDB" id="5893245at2"/>
<reference evidence="5 6" key="2">
    <citation type="submission" date="2018-01" db="EMBL/GenBank/DDBJ databases">
        <title>Whole genome sequencing of Histamine producing bacteria.</title>
        <authorList>
            <person name="Butler K."/>
        </authorList>
    </citation>
    <scope>NUCLEOTIDE SEQUENCE [LARGE SCALE GENOMIC DNA]</scope>
    <source>
        <strain evidence="2 6">A2-1</strain>
        <strain evidence="3 5">A6-1</strain>
    </source>
</reference>
<protein>
    <submittedName>
        <fullName evidence="1">Uncharacterized protein</fullName>
    </submittedName>
</protein>
<dbReference type="GeneID" id="61229020"/>
<dbReference type="Proteomes" id="UP000241440">
    <property type="component" value="Unassembled WGS sequence"/>
</dbReference>